<keyword evidence="3" id="KW-1185">Reference proteome</keyword>
<comment type="caution">
    <text evidence="2">The sequence shown here is derived from an EMBL/GenBank/DDBJ whole genome shotgun (WGS) entry which is preliminary data.</text>
</comment>
<evidence type="ECO:0000313" key="3">
    <source>
        <dbReference type="Proteomes" id="UP001497472"/>
    </source>
</evidence>
<gene>
    <name evidence="2" type="ORF">LNINA_LOCUS7847</name>
</gene>
<reference evidence="2 3" key="1">
    <citation type="submission" date="2023-11" db="EMBL/GenBank/DDBJ databases">
        <authorList>
            <person name="Okamura Y."/>
        </authorList>
    </citation>
    <scope>NUCLEOTIDE SEQUENCE [LARGE SCALE GENOMIC DNA]</scope>
</reference>
<name>A0AAV1JIH9_9NEOP</name>
<sequence length="185" mass="21078">MSHLPESLDEEIRELLENYKDKKATIYEPCTQKNYKECLIGLSEGCLGKLKDKLSTEKNESRACVASAQRVSDHSNDLYQKLIETRAKLLQTVKQKEANEKSLQNKIAKLTMENEKLTDRLRGKSNTFISHADSCDATLTQLKERNRKQRSIIAQLQANNQELLNEVLSMKEELILAGLNDIGLK</sequence>
<dbReference type="Proteomes" id="UP001497472">
    <property type="component" value="Unassembled WGS sequence"/>
</dbReference>
<feature type="coiled-coil region" evidence="1">
    <location>
        <begin position="79"/>
        <end position="173"/>
    </location>
</feature>
<dbReference type="AlphaFoldDB" id="A0AAV1JIH9"/>
<keyword evidence="1" id="KW-0175">Coiled coil</keyword>
<organism evidence="2 3">
    <name type="scientific">Leptosia nina</name>
    <dbReference type="NCBI Taxonomy" id="320188"/>
    <lineage>
        <taxon>Eukaryota</taxon>
        <taxon>Metazoa</taxon>
        <taxon>Ecdysozoa</taxon>
        <taxon>Arthropoda</taxon>
        <taxon>Hexapoda</taxon>
        <taxon>Insecta</taxon>
        <taxon>Pterygota</taxon>
        <taxon>Neoptera</taxon>
        <taxon>Endopterygota</taxon>
        <taxon>Lepidoptera</taxon>
        <taxon>Glossata</taxon>
        <taxon>Ditrysia</taxon>
        <taxon>Papilionoidea</taxon>
        <taxon>Pieridae</taxon>
        <taxon>Pierinae</taxon>
        <taxon>Leptosia</taxon>
    </lineage>
</organism>
<accession>A0AAV1JIH9</accession>
<evidence type="ECO:0000256" key="1">
    <source>
        <dbReference type="SAM" id="Coils"/>
    </source>
</evidence>
<protein>
    <submittedName>
        <fullName evidence="2">Uncharacterized protein</fullName>
    </submittedName>
</protein>
<evidence type="ECO:0000313" key="2">
    <source>
        <dbReference type="EMBL" id="CAK1548471.1"/>
    </source>
</evidence>
<proteinExistence type="predicted"/>
<dbReference type="EMBL" id="CAVLEF010000010">
    <property type="protein sequence ID" value="CAK1548471.1"/>
    <property type="molecule type" value="Genomic_DNA"/>
</dbReference>